<evidence type="ECO:0000313" key="2">
    <source>
        <dbReference type="EMBL" id="EUB53840.1"/>
    </source>
</evidence>
<proteinExistence type="predicted"/>
<name>W6TYH1_ECHGR</name>
<keyword evidence="3" id="KW-1185">Reference proteome</keyword>
<dbReference type="RefSeq" id="XP_024345036.1">
    <property type="nucleotide sequence ID" value="XM_024500550.1"/>
</dbReference>
<dbReference type="AlphaFoldDB" id="W6TYH1"/>
<evidence type="ECO:0000256" key="1">
    <source>
        <dbReference type="SAM" id="Phobius"/>
    </source>
</evidence>
<keyword evidence="1" id="KW-0472">Membrane</keyword>
<gene>
    <name evidence="2" type="ORF">EGR_11309</name>
</gene>
<dbReference type="EMBL" id="APAU02000814">
    <property type="protein sequence ID" value="EUB53840.1"/>
    <property type="molecule type" value="Genomic_DNA"/>
</dbReference>
<protein>
    <submittedName>
        <fullName evidence="2">Uncharacterized protein</fullName>
    </submittedName>
</protein>
<dbReference type="CTD" id="36347016"/>
<comment type="caution">
    <text evidence="2">The sequence shown here is derived from an EMBL/GenBank/DDBJ whole genome shotgun (WGS) entry which is preliminary data.</text>
</comment>
<organism evidence="2 3">
    <name type="scientific">Echinococcus granulosus</name>
    <name type="common">Hydatid tapeworm</name>
    <dbReference type="NCBI Taxonomy" id="6210"/>
    <lineage>
        <taxon>Eukaryota</taxon>
        <taxon>Metazoa</taxon>
        <taxon>Spiralia</taxon>
        <taxon>Lophotrochozoa</taxon>
        <taxon>Platyhelminthes</taxon>
        <taxon>Cestoda</taxon>
        <taxon>Eucestoda</taxon>
        <taxon>Cyclophyllidea</taxon>
        <taxon>Taeniidae</taxon>
        <taxon>Echinococcus</taxon>
        <taxon>Echinococcus granulosus group</taxon>
    </lineage>
</organism>
<dbReference type="Proteomes" id="UP000019149">
    <property type="component" value="Unassembled WGS sequence"/>
</dbReference>
<evidence type="ECO:0000313" key="3">
    <source>
        <dbReference type="Proteomes" id="UP000019149"/>
    </source>
</evidence>
<reference evidence="2 3" key="1">
    <citation type="journal article" date="2013" name="Nat. Genet.">
        <title>The genome of the hydatid tapeworm Echinococcus granulosus.</title>
        <authorList>
            <person name="Zheng H."/>
            <person name="Zhang W."/>
            <person name="Zhang L."/>
            <person name="Zhang Z."/>
            <person name="Li J."/>
            <person name="Lu G."/>
            <person name="Zhu Y."/>
            <person name="Wang Y."/>
            <person name="Huang Y."/>
            <person name="Liu J."/>
            <person name="Kang H."/>
            <person name="Chen J."/>
            <person name="Wang L."/>
            <person name="Chen A."/>
            <person name="Yu S."/>
            <person name="Gao Z."/>
            <person name="Jin L."/>
            <person name="Gu W."/>
            <person name="Wang Z."/>
            <person name="Zhao L."/>
            <person name="Shi B."/>
            <person name="Wen H."/>
            <person name="Lin R."/>
            <person name="Jones M.K."/>
            <person name="Brejova B."/>
            <person name="Vinar T."/>
            <person name="Zhao G."/>
            <person name="McManus D.P."/>
            <person name="Chen Z."/>
            <person name="Zhou Y."/>
            <person name="Wang S."/>
        </authorList>
    </citation>
    <scope>NUCLEOTIDE SEQUENCE [LARGE SCALE GENOMIC DNA]</scope>
</reference>
<dbReference type="GeneID" id="36347016"/>
<accession>W6TYH1</accession>
<feature type="transmembrane region" description="Helical" evidence="1">
    <location>
        <begin position="21"/>
        <end position="41"/>
    </location>
</feature>
<dbReference type="KEGG" id="egl:EGR_11309"/>
<sequence length="129" mass="14615">MHDGGHFSSFQSRLRRTKARQFISLCFLTYIYALMHETRYFEKDALLHETFLVLNHFGTMVATCFHRVFLAYGSAVLLLICCALIVGTAGQQLADIMNTSMEALKAYQALQKISSIFQGENQNLADQLV</sequence>
<feature type="transmembrane region" description="Helical" evidence="1">
    <location>
        <begin position="69"/>
        <end position="90"/>
    </location>
</feature>
<keyword evidence="1" id="KW-0812">Transmembrane</keyword>
<keyword evidence="1" id="KW-1133">Transmembrane helix</keyword>